<dbReference type="OrthoDB" id="979132at2"/>
<proteinExistence type="predicted"/>
<organism evidence="1 2">
    <name type="scientific">Thermanaerosceptrum fracticalcis</name>
    <dbReference type="NCBI Taxonomy" id="1712410"/>
    <lineage>
        <taxon>Bacteria</taxon>
        <taxon>Bacillati</taxon>
        <taxon>Bacillota</taxon>
        <taxon>Clostridia</taxon>
        <taxon>Eubacteriales</taxon>
        <taxon>Peptococcaceae</taxon>
        <taxon>Thermanaerosceptrum</taxon>
    </lineage>
</organism>
<gene>
    <name evidence="1" type="ORF">BR63_07360</name>
</gene>
<evidence type="ECO:0000313" key="1">
    <source>
        <dbReference type="EMBL" id="QNB46145.1"/>
    </source>
</evidence>
<dbReference type="Proteomes" id="UP000515847">
    <property type="component" value="Chromosome"/>
</dbReference>
<dbReference type="AlphaFoldDB" id="A0A7G6E241"/>
<evidence type="ECO:0008006" key="3">
    <source>
        <dbReference type="Google" id="ProtNLM"/>
    </source>
</evidence>
<keyword evidence="2" id="KW-1185">Reference proteome</keyword>
<name>A0A7G6E241_THEFR</name>
<dbReference type="EMBL" id="CP045798">
    <property type="protein sequence ID" value="QNB46145.1"/>
    <property type="molecule type" value="Genomic_DNA"/>
</dbReference>
<accession>A0A7G6E241</accession>
<sequence>MNSVNKYWLIASYLPVSLFSLRSSYSTSSGGKTLFVPTPYACKLAMVDAAFRMEGENLARWIFNLIKSREIRLCPPKHLTVNHTFIKIKREPKEKKPEEPYISSIAFREFCYFQGKMKIALDAYALNEEDIDKINLVLAHINYFGKRGSFFQFGGTRMVEGELEGFILPIPSSHKSFKPDLYGITQYLDELGEVDAKDFFERINSFSNKSIELGKHRVLRPYLLPYRQVTSSKSYTYYRNDS</sequence>
<reference evidence="1 2" key="1">
    <citation type="journal article" date="2019" name="Front. Microbiol.">
        <title>Thermoanaerosceptrum fracticalcis gen. nov. sp. nov., a Novel Fumarate-Fermenting Microorganism From a Deep Fractured Carbonate Aquifer of the US Great Basin.</title>
        <authorList>
            <person name="Hamilton-Brehm S.D."/>
            <person name="Stewart L.E."/>
            <person name="Zavarin M."/>
            <person name="Caldwell M."/>
            <person name="Lawson P.A."/>
            <person name="Onstott T.C."/>
            <person name="Grzymski J."/>
            <person name="Neveux I."/>
            <person name="Lollar B.S."/>
            <person name="Russell C.E."/>
            <person name="Moser D.P."/>
        </authorList>
    </citation>
    <scope>NUCLEOTIDE SEQUENCE [LARGE SCALE GENOMIC DNA]</scope>
    <source>
        <strain evidence="1 2">DRI-13</strain>
    </source>
</reference>
<evidence type="ECO:0000313" key="2">
    <source>
        <dbReference type="Proteomes" id="UP000515847"/>
    </source>
</evidence>
<protein>
    <recommendedName>
        <fullName evidence="3">CRISPR-associated protein Cas5</fullName>
    </recommendedName>
</protein>
<dbReference type="KEGG" id="tfr:BR63_07360"/>
<dbReference type="RefSeq" id="WP_034422463.1">
    <property type="nucleotide sequence ID" value="NZ_CP045798.1"/>
</dbReference>